<dbReference type="Pfam" id="PF01904">
    <property type="entry name" value="DUF72"/>
    <property type="match status" value="1"/>
</dbReference>
<evidence type="ECO:0000313" key="1">
    <source>
        <dbReference type="EMBL" id="EQD44256.1"/>
    </source>
</evidence>
<dbReference type="PANTHER" id="PTHR30348">
    <property type="entry name" value="UNCHARACTERIZED PROTEIN YECE"/>
    <property type="match status" value="1"/>
</dbReference>
<reference evidence="1" key="1">
    <citation type="submission" date="2013-08" db="EMBL/GenBank/DDBJ databases">
        <authorList>
            <person name="Mendez C."/>
            <person name="Richter M."/>
            <person name="Ferrer M."/>
            <person name="Sanchez J."/>
        </authorList>
    </citation>
    <scope>NUCLEOTIDE SEQUENCE</scope>
</reference>
<gene>
    <name evidence="1" type="ORF">B1B_13587</name>
</gene>
<dbReference type="SUPFAM" id="SSF117396">
    <property type="entry name" value="TM1631-like"/>
    <property type="match status" value="1"/>
</dbReference>
<sequence length="172" mass="19517">MSRFLEVISGLENKLGPILIQFPLSFKYPAGEKMLQDVMDALPGGYGFAVEFRHPSWFNEVTFRELRSRKIVPAWSDTLLVQPQTNLTARNIYLRLVGDRSIKESEFGRVSKDRAAQIQAWADHIKERLDEVQDFVVFINNHFQGFSPATANAFRSALGIPTLSWDVSQADA</sequence>
<feature type="non-terminal residue" evidence="1">
    <location>
        <position position="172"/>
    </location>
</feature>
<name>T0Z8C2_9ZZZZ</name>
<proteinExistence type="predicted"/>
<comment type="caution">
    <text evidence="1">The sequence shown here is derived from an EMBL/GenBank/DDBJ whole genome shotgun (WGS) entry which is preliminary data.</text>
</comment>
<accession>T0Z8C2</accession>
<dbReference type="AlphaFoldDB" id="T0Z8C2"/>
<protein>
    <submittedName>
        <fullName evidence="1">Protein containing DUF72</fullName>
    </submittedName>
</protein>
<dbReference type="EMBL" id="AUZY01008948">
    <property type="protein sequence ID" value="EQD44256.1"/>
    <property type="molecule type" value="Genomic_DNA"/>
</dbReference>
<dbReference type="PANTHER" id="PTHR30348:SF4">
    <property type="entry name" value="DUF72 DOMAIN-CONTAINING PROTEIN"/>
    <property type="match status" value="1"/>
</dbReference>
<dbReference type="InterPro" id="IPR002763">
    <property type="entry name" value="DUF72"/>
</dbReference>
<reference evidence="1" key="2">
    <citation type="journal article" date="2014" name="ISME J.">
        <title>Microbial stratification in low pH oxic and suboxic macroscopic growths along an acid mine drainage.</title>
        <authorList>
            <person name="Mendez-Garcia C."/>
            <person name="Mesa V."/>
            <person name="Sprenger R.R."/>
            <person name="Richter M."/>
            <person name="Diez M.S."/>
            <person name="Solano J."/>
            <person name="Bargiela R."/>
            <person name="Golyshina O.V."/>
            <person name="Manteca A."/>
            <person name="Ramos J.L."/>
            <person name="Gallego J.R."/>
            <person name="Llorente I."/>
            <person name="Martins Dos Santos V.A."/>
            <person name="Jensen O.N."/>
            <person name="Pelaez A.I."/>
            <person name="Sanchez J."/>
            <person name="Ferrer M."/>
        </authorList>
    </citation>
    <scope>NUCLEOTIDE SEQUENCE</scope>
</reference>
<dbReference type="Gene3D" id="3.20.20.410">
    <property type="entry name" value="Protein of unknown function UPF0759"/>
    <property type="match status" value="1"/>
</dbReference>
<organism evidence="1">
    <name type="scientific">mine drainage metagenome</name>
    <dbReference type="NCBI Taxonomy" id="410659"/>
    <lineage>
        <taxon>unclassified sequences</taxon>
        <taxon>metagenomes</taxon>
        <taxon>ecological metagenomes</taxon>
    </lineage>
</organism>
<dbReference type="InterPro" id="IPR036520">
    <property type="entry name" value="UPF0759_sf"/>
</dbReference>